<dbReference type="EMBL" id="LZFO01000010">
    <property type="protein sequence ID" value="OFI06592.1"/>
    <property type="molecule type" value="Genomic_DNA"/>
</dbReference>
<evidence type="ECO:0000256" key="4">
    <source>
        <dbReference type="ARBA" id="ARBA00023014"/>
    </source>
</evidence>
<dbReference type="SFLD" id="SFLDG01099">
    <property type="entry name" value="Uncharacterised_Radical_SAM_Su"/>
    <property type="match status" value="1"/>
</dbReference>
<evidence type="ECO:0000256" key="5">
    <source>
        <dbReference type="PIRSR" id="PIRSR004869-50"/>
    </source>
</evidence>
<evidence type="ECO:0000313" key="8">
    <source>
        <dbReference type="Proteomes" id="UP000175744"/>
    </source>
</evidence>
<evidence type="ECO:0000256" key="3">
    <source>
        <dbReference type="ARBA" id="ARBA00023004"/>
    </source>
</evidence>
<keyword evidence="1 5" id="KW-0949">S-adenosyl-L-methionine</keyword>
<evidence type="ECO:0000256" key="2">
    <source>
        <dbReference type="ARBA" id="ARBA00022723"/>
    </source>
</evidence>
<dbReference type="PANTHER" id="PTHR43075">
    <property type="entry name" value="FORMATE LYASE ACTIVATING ENZYME, PUTATIVE (AFU_ORTHOLOGUE AFUA_2G15630)-RELATED"/>
    <property type="match status" value="1"/>
</dbReference>
<dbReference type="InterPro" id="IPR007197">
    <property type="entry name" value="rSAM"/>
</dbReference>
<dbReference type="Pfam" id="PF04055">
    <property type="entry name" value="Radical_SAM"/>
    <property type="match status" value="1"/>
</dbReference>
<dbReference type="CDD" id="cd01335">
    <property type="entry name" value="Radical_SAM"/>
    <property type="match status" value="1"/>
</dbReference>
<dbReference type="InterPro" id="IPR040085">
    <property type="entry name" value="MJ0674-like"/>
</dbReference>
<dbReference type="GO" id="GO:0003824">
    <property type="term" value="F:catalytic activity"/>
    <property type="evidence" value="ECO:0007669"/>
    <property type="project" value="InterPro"/>
</dbReference>
<comment type="caution">
    <text evidence="7">The sequence shown here is derived from an EMBL/GenBank/DDBJ whole genome shotgun (WGS) entry which is preliminary data.</text>
</comment>
<dbReference type="GO" id="GO:0051536">
    <property type="term" value="F:iron-sulfur cluster binding"/>
    <property type="evidence" value="ECO:0007669"/>
    <property type="project" value="UniProtKB-KW"/>
</dbReference>
<dbReference type="SUPFAM" id="SSF102114">
    <property type="entry name" value="Radical SAM enzymes"/>
    <property type="match status" value="1"/>
</dbReference>
<dbReference type="GO" id="GO:0046872">
    <property type="term" value="F:metal ion binding"/>
    <property type="evidence" value="ECO:0007669"/>
    <property type="project" value="UniProtKB-KW"/>
</dbReference>
<evidence type="ECO:0000259" key="6">
    <source>
        <dbReference type="Pfam" id="PF04055"/>
    </source>
</evidence>
<sequence>MNPLHKCTLCPRNCKVNRLKDSLGFCNVGKNIRLAKAYLHKWEEPCISGENGSGTIFFSNCNLNCVFCQNHEISQKNYGKEISINRLSDIFIEQQNKGAHNINLVSPTPYVPQIIEAIKLSKCKGLSIPIIYNTNSYENIETIKLLKGYIDVYLPDIKYFDDKYAIKYSNAKNYFKHASSAVKEMFSQVGNPVFKNGLIKKGIIIRHLMLPGLLFDSKKIIDYIYKTFGNSVYISIMNQYTPTYNSKYYKEINKKLNINHYNSLINYAISIGVTNGFIQENGTCSENFIPNFDLEGI</sequence>
<dbReference type="Gene3D" id="3.20.20.70">
    <property type="entry name" value="Aldolase class I"/>
    <property type="match status" value="1"/>
</dbReference>
<dbReference type="InterPro" id="IPR058240">
    <property type="entry name" value="rSAM_sf"/>
</dbReference>
<dbReference type="PANTHER" id="PTHR43075:SF1">
    <property type="entry name" value="FORMATE LYASE ACTIVATING ENZYME, PUTATIVE (AFU_ORTHOLOGUE AFUA_2G15630)-RELATED"/>
    <property type="match status" value="1"/>
</dbReference>
<evidence type="ECO:0000313" key="7">
    <source>
        <dbReference type="EMBL" id="OFI06592.1"/>
    </source>
</evidence>
<dbReference type="AlphaFoldDB" id="A0A1E8EZY7"/>
<keyword evidence="2 5" id="KW-0479">Metal-binding</keyword>
<organism evidence="7 8">
    <name type="scientific">Clostridium acetireducens DSM 10703</name>
    <dbReference type="NCBI Taxonomy" id="1121290"/>
    <lineage>
        <taxon>Bacteria</taxon>
        <taxon>Bacillati</taxon>
        <taxon>Bacillota</taxon>
        <taxon>Clostridia</taxon>
        <taxon>Eubacteriales</taxon>
        <taxon>Clostridiaceae</taxon>
        <taxon>Clostridium</taxon>
    </lineage>
</organism>
<keyword evidence="8" id="KW-1185">Reference proteome</keyword>
<name>A0A1E8EZY7_9CLOT</name>
<feature type="binding site" evidence="5">
    <location>
        <position position="61"/>
    </location>
    <ligand>
        <name>[4Fe-4S] cluster</name>
        <dbReference type="ChEBI" id="CHEBI:49883"/>
        <note>4Fe-4S-S-AdoMet</note>
    </ligand>
</feature>
<dbReference type="Proteomes" id="UP000175744">
    <property type="component" value="Unassembled WGS sequence"/>
</dbReference>
<dbReference type="InterPro" id="IPR013785">
    <property type="entry name" value="Aldolase_TIM"/>
</dbReference>
<feature type="binding site" evidence="5">
    <location>
        <position position="68"/>
    </location>
    <ligand>
        <name>[4Fe-4S] cluster</name>
        <dbReference type="ChEBI" id="CHEBI:49883"/>
        <note>4Fe-4S-S-AdoMet</note>
    </ligand>
</feature>
<keyword evidence="3 5" id="KW-0408">Iron</keyword>
<dbReference type="RefSeq" id="WP_070109877.1">
    <property type="nucleotide sequence ID" value="NZ_LZFO01000010.1"/>
</dbReference>
<dbReference type="PATRIC" id="fig|1121290.3.peg.938"/>
<dbReference type="OrthoDB" id="9781783at2"/>
<keyword evidence="4 5" id="KW-0411">Iron-sulfur</keyword>
<dbReference type="PIRSF" id="PIRSF004869">
    <property type="entry name" value="PflX_prd"/>
    <property type="match status" value="1"/>
</dbReference>
<evidence type="ECO:0000256" key="1">
    <source>
        <dbReference type="ARBA" id="ARBA00022691"/>
    </source>
</evidence>
<feature type="domain" description="Radical SAM core" evidence="6">
    <location>
        <begin position="56"/>
        <end position="185"/>
    </location>
</feature>
<dbReference type="SFLD" id="SFLDS00029">
    <property type="entry name" value="Radical_SAM"/>
    <property type="match status" value="1"/>
</dbReference>
<gene>
    <name evidence="7" type="ORF">CLOACE_09340</name>
</gene>
<accession>A0A1E8EZY7</accession>
<dbReference type="InterPro" id="IPR016431">
    <property type="entry name" value="Pyrv-formate_lyase-activ_prd"/>
</dbReference>
<dbReference type="STRING" id="1121290.CLAOCE_09340"/>
<feature type="binding site" evidence="5">
    <location>
        <position position="65"/>
    </location>
    <ligand>
        <name>[4Fe-4S] cluster</name>
        <dbReference type="ChEBI" id="CHEBI:49883"/>
        <note>4Fe-4S-S-AdoMet</note>
    </ligand>
</feature>
<comment type="cofactor">
    <cofactor evidence="5">
        <name>[4Fe-4S] cluster</name>
        <dbReference type="ChEBI" id="CHEBI:49883"/>
    </cofactor>
    <text evidence="5">Binds 1 [4Fe-4S] cluster. The cluster is coordinated with 3 cysteines and an exchangeable S-adenosyl-L-methionine.</text>
</comment>
<proteinExistence type="predicted"/>
<reference evidence="7 8" key="1">
    <citation type="submission" date="2016-06" db="EMBL/GenBank/DDBJ databases">
        <title>Genome sequence of Clostridium acetireducens DSM 10703.</title>
        <authorList>
            <person name="Poehlein A."/>
            <person name="Fluechter S."/>
            <person name="Duerre P."/>
            <person name="Daniel R."/>
        </authorList>
    </citation>
    <scope>NUCLEOTIDE SEQUENCE [LARGE SCALE GENOMIC DNA]</scope>
    <source>
        <strain evidence="7 8">DSM 10703</strain>
    </source>
</reference>
<protein>
    <submittedName>
        <fullName evidence="7">Radical SAM superfamily protein</fullName>
    </submittedName>
</protein>